<dbReference type="OrthoDB" id="10262413at2759"/>
<gene>
    <name evidence="1" type="ORF">CT0861_10126</name>
</gene>
<dbReference type="Proteomes" id="UP000076552">
    <property type="component" value="Unassembled WGS sequence"/>
</dbReference>
<evidence type="ECO:0000313" key="2">
    <source>
        <dbReference type="Proteomes" id="UP000076552"/>
    </source>
</evidence>
<organism evidence="1 2">
    <name type="scientific">Colletotrichum tofieldiae</name>
    <dbReference type="NCBI Taxonomy" id="708197"/>
    <lineage>
        <taxon>Eukaryota</taxon>
        <taxon>Fungi</taxon>
        <taxon>Dikarya</taxon>
        <taxon>Ascomycota</taxon>
        <taxon>Pezizomycotina</taxon>
        <taxon>Sordariomycetes</taxon>
        <taxon>Hypocreomycetidae</taxon>
        <taxon>Glomerellales</taxon>
        <taxon>Glomerellaceae</taxon>
        <taxon>Colletotrichum</taxon>
        <taxon>Colletotrichum spaethianum species complex</taxon>
    </lineage>
</organism>
<accession>A0A166QMS6</accession>
<name>A0A166QMS6_9PEZI</name>
<evidence type="ECO:0000313" key="1">
    <source>
        <dbReference type="EMBL" id="KZL68130.1"/>
    </source>
</evidence>
<dbReference type="AlphaFoldDB" id="A0A166QMS6"/>
<reference evidence="1 2" key="1">
    <citation type="submission" date="2015-06" db="EMBL/GenBank/DDBJ databases">
        <title>Survival trade-offs in plant roots during colonization by closely related pathogenic and mutualistic fungi.</title>
        <authorList>
            <person name="Hacquard S."/>
            <person name="Kracher B."/>
            <person name="Hiruma K."/>
            <person name="Weinman A."/>
            <person name="Muench P."/>
            <person name="Garrido Oter R."/>
            <person name="Ver Loren van Themaat E."/>
            <person name="Dallerey J.-F."/>
            <person name="Damm U."/>
            <person name="Henrissat B."/>
            <person name="Lespinet O."/>
            <person name="Thon M."/>
            <person name="Kemen E."/>
            <person name="McHardy A.C."/>
            <person name="Schulze-Lefert P."/>
            <person name="O'Connell R.J."/>
        </authorList>
    </citation>
    <scope>NUCLEOTIDE SEQUENCE [LARGE SCALE GENOMIC DNA]</scope>
    <source>
        <strain evidence="1 2">0861</strain>
    </source>
</reference>
<proteinExistence type="predicted"/>
<keyword evidence="2" id="KW-1185">Reference proteome</keyword>
<protein>
    <submittedName>
        <fullName evidence="1">NAD dependent epimerase/dehydratase family protein</fullName>
    </submittedName>
</protein>
<dbReference type="EMBL" id="LFIV01000129">
    <property type="protein sequence ID" value="KZL68130.1"/>
    <property type="molecule type" value="Genomic_DNA"/>
</dbReference>
<sequence>MTQTVNKFDKDGHPAAAHVTDLAALYVLLIEKILQGEPIPSDEVGIYFGVAYKISWWKVMSAISHALHSRGLVKDLEPQFWSSYDAAADELGWPRAYIRGMGTSSPKLIPLNAYKLGWKPKWGESRFMESIDDEVQAALDLGTGATSLYDSIQTSKS</sequence>
<comment type="caution">
    <text evidence="1">The sequence shown here is derived from an EMBL/GenBank/DDBJ whole genome shotgun (WGS) entry which is preliminary data.</text>
</comment>